<dbReference type="OrthoDB" id="9787654at2"/>
<name>A0A2A4FVS4_9SPHN</name>
<comment type="caution">
    <text evidence="2">The sequence shown here is derived from an EMBL/GenBank/DDBJ whole genome shotgun (WGS) entry which is preliminary data.</text>
</comment>
<dbReference type="Gene3D" id="3.20.20.140">
    <property type="entry name" value="Metal-dependent hydrolases"/>
    <property type="match status" value="1"/>
</dbReference>
<dbReference type="InterPro" id="IPR052358">
    <property type="entry name" value="Aro_Compnd_Degr_Hydrolases"/>
</dbReference>
<dbReference type="Pfam" id="PF04909">
    <property type="entry name" value="Amidohydro_2"/>
    <property type="match status" value="1"/>
</dbReference>
<dbReference type="AlphaFoldDB" id="A0A2A4FVS4"/>
<dbReference type="PANTHER" id="PTHR35563:SF2">
    <property type="entry name" value="BARREL METAL-DEPENDENT HYDROLASE, PUTATIVE (AFU_ORTHOLOGUE AFUA_1G16240)-RELATED"/>
    <property type="match status" value="1"/>
</dbReference>
<sequence length="297" mass="32280">MLGNEVKTEPPLCAAWRPTGRPKRVIPPAGAWDMHAHLVGPATTQSATRLFTAPEATVHDYIGLLDQLGIQHGMIVQPTVHGHDHHILLNGLRAYPSRLSGVAVVNAEMAPAELDLLRDAGVIGARLFDIYGDGAAMADLESIATLCAERGWFLQLAGPGRLYPLLEARLASLRLPVVIDHLGWMDLTDGATGGILDCLLRLVRYDHVYLKLSALNRLSKQGPPFADVVPLARSLIDVAPEQILWGSDWPHIGLPDATPGTEAVLDFLADCTCNARQELILVHNPRKLFRATKDARP</sequence>
<dbReference type="KEGG" id="rdi:CMV14_07065"/>
<evidence type="ECO:0000313" key="2">
    <source>
        <dbReference type="EMBL" id="PCE42549.1"/>
    </source>
</evidence>
<dbReference type="EMBL" id="NWUF01000007">
    <property type="protein sequence ID" value="PCE42549.1"/>
    <property type="molecule type" value="Genomic_DNA"/>
</dbReference>
<dbReference type="InterPro" id="IPR032466">
    <property type="entry name" value="Metal_Hydrolase"/>
</dbReference>
<keyword evidence="3" id="KW-1185">Reference proteome</keyword>
<organism evidence="2 3">
    <name type="scientific">Rhizorhabdus dicambivorans</name>
    <dbReference type="NCBI Taxonomy" id="1850238"/>
    <lineage>
        <taxon>Bacteria</taxon>
        <taxon>Pseudomonadati</taxon>
        <taxon>Pseudomonadota</taxon>
        <taxon>Alphaproteobacteria</taxon>
        <taxon>Sphingomonadales</taxon>
        <taxon>Sphingomonadaceae</taxon>
        <taxon>Rhizorhabdus</taxon>
    </lineage>
</organism>
<accession>A0A2A4FVS4</accession>
<evidence type="ECO:0000313" key="3">
    <source>
        <dbReference type="Proteomes" id="UP000218934"/>
    </source>
</evidence>
<dbReference type="GO" id="GO:0016787">
    <property type="term" value="F:hydrolase activity"/>
    <property type="evidence" value="ECO:0007669"/>
    <property type="project" value="InterPro"/>
</dbReference>
<feature type="domain" description="Amidohydrolase-related" evidence="1">
    <location>
        <begin position="32"/>
        <end position="290"/>
    </location>
</feature>
<evidence type="ECO:0000259" key="1">
    <source>
        <dbReference type="Pfam" id="PF04909"/>
    </source>
</evidence>
<dbReference type="PANTHER" id="PTHR35563">
    <property type="entry name" value="BARREL METAL-DEPENDENT HYDROLASE, PUTATIVE (AFU_ORTHOLOGUE AFUA_1G16240)-RELATED"/>
    <property type="match status" value="1"/>
</dbReference>
<dbReference type="Proteomes" id="UP000218934">
    <property type="component" value="Unassembled WGS sequence"/>
</dbReference>
<protein>
    <submittedName>
        <fullName evidence="2">GntR family transcriptional regulator</fullName>
    </submittedName>
</protein>
<proteinExistence type="predicted"/>
<dbReference type="RefSeq" id="WP_083215715.1">
    <property type="nucleotide sequence ID" value="NZ_CP023449.1"/>
</dbReference>
<dbReference type="InterPro" id="IPR006680">
    <property type="entry name" value="Amidohydro-rel"/>
</dbReference>
<reference evidence="2 3" key="1">
    <citation type="submission" date="2017-09" db="EMBL/GenBank/DDBJ databases">
        <title>The Catabolism of 3,6-Dichlorosalicylic acid is Initiated by the Cytochrome P450 Monooxygenase DsmABC in Rhizorhabdus dicambivorans Ndbn-20.</title>
        <authorList>
            <person name="Na L."/>
        </authorList>
    </citation>
    <scope>NUCLEOTIDE SEQUENCE [LARGE SCALE GENOMIC DNA]</scope>
    <source>
        <strain evidence="2 3">Ndbn-20m</strain>
    </source>
</reference>
<gene>
    <name evidence="2" type="ORF">COO09_09015</name>
</gene>
<dbReference type="SUPFAM" id="SSF51556">
    <property type="entry name" value="Metallo-dependent hydrolases"/>
    <property type="match status" value="1"/>
</dbReference>